<keyword evidence="8 10" id="KW-0067">ATP-binding</keyword>
<dbReference type="InterPro" id="IPR007409">
    <property type="entry name" value="Restrct_endonuc_type1_HsdR_N"/>
</dbReference>
<dbReference type="InterPro" id="IPR040980">
    <property type="entry name" value="SWI2_SNF2"/>
</dbReference>
<dbReference type="CDD" id="cd22332">
    <property type="entry name" value="HsdR_N"/>
    <property type="match status" value="1"/>
</dbReference>
<dbReference type="PROSITE" id="PS51192">
    <property type="entry name" value="HELICASE_ATP_BIND_1"/>
    <property type="match status" value="1"/>
</dbReference>
<keyword evidence="3" id="KW-0540">Nuclease</keyword>
<dbReference type="InterPro" id="IPR004473">
    <property type="entry name" value="Restrct_endonuc_typeI_HsdR"/>
</dbReference>
<comment type="catalytic activity">
    <reaction evidence="1 10">
        <text>Endonucleolytic cleavage of DNA to give random double-stranded fragments with terminal 5'-phosphates, ATP is simultaneously hydrolyzed.</text>
        <dbReference type="EC" id="3.1.21.3"/>
    </reaction>
</comment>
<evidence type="ECO:0000259" key="11">
    <source>
        <dbReference type="PROSITE" id="PS51192"/>
    </source>
</evidence>
<keyword evidence="4 10" id="KW-0547">Nucleotide-binding</keyword>
<dbReference type="EMBL" id="VAJM01000021">
    <property type="protein sequence ID" value="TLM87855.1"/>
    <property type="molecule type" value="Genomic_DNA"/>
</dbReference>
<accession>A0A5R8WHK6</accession>
<evidence type="ECO:0000256" key="7">
    <source>
        <dbReference type="ARBA" id="ARBA00022801"/>
    </source>
</evidence>
<sequence length="1101" mass="123531">MPTASLFRETPASKVPALLLLQALGYTYLPPAQVRTLRGQRSDEVLLTPVLNEALAQLNQRPPALGMAPQPLAEAGVRTSVEALRRYPLERGYVAANRHLHELLTLGRYHETTTANGERRSHAVRYIDWETPANNAFHVTEELAVARSGRADTFRPDIVLYVNGIPLVVIECKAPDQNSPEHQGIRQHMRSQAPDGIRGLYVYAQLLMAMCGPGPARYATTATPTELWARWRERPQDTPDHAARRARLQTLKNEASVNETLYAALRQHPEHAALHPPTVPAGGAPLSWELTEQDELLFHLCEPARLLELVRDYLLFEAGHKVVARYQQYYGVRRTLAGLADDPTRPGGVLWHSQGSGKSLTMVMLARQLTRHPAFPNPKIVLVTDRVELDEQLFHTFKRAGLSVEHASTGQRLVKLLGEAHSSTIISTLIHKFAAVVKTLQPVERDNLFVLVDEGHRTQYGRLSVQMRQVFPRARFVAFTGTPLQRGEKHTAEQFGGFLHKYPITDAVRDGAVLPLVYESRLPDFQVNADPLDRYFNHIAEPLTPYAQADLKRKFSRSGALNQAQQVLRAKAWDIAKHFSRFWKGNEGGFKGQVVAPSKRAAVQLKRLLDETRLVTSEVLISPPDEREGYDDAHAAGPTDEVLTFWARMMDRFGRPDQYEKNLKSQWLNPDGGPDLMIVVDKLLTGFDNPRNVVLYLCRRLTGHTLFQAIARVNRCAPGKSRGFILDYDGVTTELSAALEEFATDDFATYDPQALHDAAVPGLSLLDVNTELEELGAAHTDVHELFRGYVSNRHDPAAYILVLADEALRTRFFERLRRFGRLLQLGLSTLQWVRTVSPEQRALYEQDLVFFENLRRAIIQQYSLRVDYAQYEPQVQQLIDTHVTAGDIRVLTEPVDIFDREKFAAEVARLAQEGTTAQALTILTRTLRTVTDHFAEDPALNQRFSDLIKATLADYEAGRLADAELLRQARAHEAAVVGEPGSVRHDLPGALQDSHSVAAAVFRMVQPQLHNEAGTTGASLPAEAVAEWATEAESIMRRVLTDPATGAVRVDARQSRVSSQLRQAFEDHAWDLRRLLPSLTPIWLDDLILQLEQLAQARYRP</sequence>
<dbReference type="GO" id="GO:0009035">
    <property type="term" value="F:type I site-specific deoxyribonuclease activity"/>
    <property type="evidence" value="ECO:0007669"/>
    <property type="project" value="UniProtKB-EC"/>
</dbReference>
<dbReference type="OrthoDB" id="9758243at2"/>
<comment type="caution">
    <text evidence="12">The sequence shown here is derived from an EMBL/GenBank/DDBJ whole genome shotgun (WGS) entry which is preliminary data.</text>
</comment>
<dbReference type="Proteomes" id="UP000305517">
    <property type="component" value="Unassembled WGS sequence"/>
</dbReference>
<name>A0A5R8WHK6_9BACT</name>
<dbReference type="SUPFAM" id="SSF52540">
    <property type="entry name" value="P-loop containing nucleoside triphosphate hydrolases"/>
    <property type="match status" value="1"/>
</dbReference>
<evidence type="ECO:0000256" key="6">
    <source>
        <dbReference type="ARBA" id="ARBA00022759"/>
    </source>
</evidence>
<comment type="similarity">
    <text evidence="2 10">Belongs to the HsdR family.</text>
</comment>
<dbReference type="InterPro" id="IPR027417">
    <property type="entry name" value="P-loop_NTPase"/>
</dbReference>
<dbReference type="GO" id="GO:0009307">
    <property type="term" value="P:DNA restriction-modification system"/>
    <property type="evidence" value="ECO:0007669"/>
    <property type="project" value="UniProtKB-KW"/>
</dbReference>
<keyword evidence="5 10" id="KW-0680">Restriction system</keyword>
<dbReference type="Gene3D" id="3.90.1570.50">
    <property type="match status" value="1"/>
</dbReference>
<evidence type="ECO:0000256" key="5">
    <source>
        <dbReference type="ARBA" id="ARBA00022747"/>
    </source>
</evidence>
<dbReference type="GO" id="GO:0005524">
    <property type="term" value="F:ATP binding"/>
    <property type="evidence" value="ECO:0007669"/>
    <property type="project" value="UniProtKB-KW"/>
</dbReference>
<feature type="domain" description="Helicase ATP-binding" evidence="11">
    <location>
        <begin position="339"/>
        <end position="501"/>
    </location>
</feature>
<evidence type="ECO:0000256" key="8">
    <source>
        <dbReference type="ARBA" id="ARBA00022840"/>
    </source>
</evidence>
<comment type="function">
    <text evidence="10">Subunit R is required for both nuclease and ATPase activities, but not for modification.</text>
</comment>
<evidence type="ECO:0000313" key="12">
    <source>
        <dbReference type="EMBL" id="TLM87855.1"/>
    </source>
</evidence>
<dbReference type="Pfam" id="PF18766">
    <property type="entry name" value="SWI2_SNF2"/>
    <property type="match status" value="1"/>
</dbReference>
<evidence type="ECO:0000256" key="3">
    <source>
        <dbReference type="ARBA" id="ARBA00022722"/>
    </source>
</evidence>
<comment type="subunit">
    <text evidence="10">The type I restriction/modification system is composed of three polypeptides R, M and S.</text>
</comment>
<evidence type="ECO:0000256" key="2">
    <source>
        <dbReference type="ARBA" id="ARBA00008598"/>
    </source>
</evidence>
<dbReference type="InterPro" id="IPR051268">
    <property type="entry name" value="Type-I_R_enzyme_R_subunit"/>
</dbReference>
<dbReference type="EC" id="3.1.21.3" evidence="10"/>
<protein>
    <recommendedName>
        <fullName evidence="10">Type I restriction enzyme endonuclease subunit</fullName>
        <shortName evidence="10">R protein</shortName>
        <ecNumber evidence="10">3.1.21.3</ecNumber>
    </recommendedName>
</protein>
<dbReference type="Gene3D" id="3.40.50.300">
    <property type="entry name" value="P-loop containing nucleotide triphosphate hydrolases"/>
    <property type="match status" value="2"/>
</dbReference>
<evidence type="ECO:0000256" key="1">
    <source>
        <dbReference type="ARBA" id="ARBA00000851"/>
    </source>
</evidence>
<dbReference type="PANTHER" id="PTHR30195">
    <property type="entry name" value="TYPE I SITE-SPECIFIC DEOXYRIBONUCLEASE PROTEIN SUBUNIT M AND R"/>
    <property type="match status" value="1"/>
</dbReference>
<dbReference type="Pfam" id="PF04313">
    <property type="entry name" value="HSDR_N"/>
    <property type="match status" value="1"/>
</dbReference>
<keyword evidence="7 10" id="KW-0378">Hydrolase</keyword>
<evidence type="ECO:0000256" key="4">
    <source>
        <dbReference type="ARBA" id="ARBA00022741"/>
    </source>
</evidence>
<evidence type="ECO:0000256" key="9">
    <source>
        <dbReference type="ARBA" id="ARBA00023125"/>
    </source>
</evidence>
<keyword evidence="9 10" id="KW-0238">DNA-binding</keyword>
<dbReference type="CDD" id="cd18030">
    <property type="entry name" value="DEXHc_RE_I_HsdR"/>
    <property type="match status" value="1"/>
</dbReference>
<dbReference type="AlphaFoldDB" id="A0A5R8WHK6"/>
<organism evidence="12 13">
    <name type="scientific">Hymenobacter jeollabukensis</name>
    <dbReference type="NCBI Taxonomy" id="2025313"/>
    <lineage>
        <taxon>Bacteria</taxon>
        <taxon>Pseudomonadati</taxon>
        <taxon>Bacteroidota</taxon>
        <taxon>Cytophagia</taxon>
        <taxon>Cytophagales</taxon>
        <taxon>Hymenobacteraceae</taxon>
        <taxon>Hymenobacter</taxon>
    </lineage>
</organism>
<evidence type="ECO:0000313" key="13">
    <source>
        <dbReference type="Proteomes" id="UP000305517"/>
    </source>
</evidence>
<gene>
    <name evidence="12" type="ORF">FDY95_25505</name>
</gene>
<keyword evidence="6 12" id="KW-0255">Endonuclease</keyword>
<evidence type="ECO:0000256" key="10">
    <source>
        <dbReference type="RuleBase" id="RU364115"/>
    </source>
</evidence>
<dbReference type="RefSeq" id="WP_138082502.1">
    <property type="nucleotide sequence ID" value="NZ_VAJM01000021.1"/>
</dbReference>
<dbReference type="Pfam" id="PF22679">
    <property type="entry name" value="T1R_D3-like"/>
    <property type="match status" value="1"/>
</dbReference>
<dbReference type="InterPro" id="IPR014001">
    <property type="entry name" value="Helicase_ATP-bd"/>
</dbReference>
<dbReference type="InterPro" id="IPR055180">
    <property type="entry name" value="HsdR_RecA-like_helicase_dom_2"/>
</dbReference>
<reference evidence="12 13" key="1">
    <citation type="submission" date="2019-05" db="EMBL/GenBank/DDBJ databases">
        <title>Hymenobacter edaphi sp. nov., isolated from abandoned arsenic-contaminated farmland soil.</title>
        <authorList>
            <person name="Nie L."/>
        </authorList>
    </citation>
    <scope>NUCLEOTIDE SEQUENCE [LARGE SCALE GENOMIC DNA]</scope>
    <source>
        <strain evidence="12 13">1-3-3-8</strain>
    </source>
</reference>
<proteinExistence type="inferred from homology"/>
<dbReference type="SMART" id="SM00487">
    <property type="entry name" value="DEXDc"/>
    <property type="match status" value="1"/>
</dbReference>
<keyword evidence="13" id="KW-1185">Reference proteome</keyword>
<dbReference type="NCBIfam" id="TIGR00348">
    <property type="entry name" value="hsdR"/>
    <property type="match status" value="1"/>
</dbReference>
<dbReference type="PANTHER" id="PTHR30195:SF15">
    <property type="entry name" value="TYPE I RESTRICTION ENZYME HINDI ENDONUCLEASE SUBUNIT"/>
    <property type="match status" value="1"/>
</dbReference>
<dbReference type="GO" id="GO:0003677">
    <property type="term" value="F:DNA binding"/>
    <property type="evidence" value="ECO:0007669"/>
    <property type="project" value="UniProtKB-KW"/>
</dbReference>